<organism evidence="7 8">
    <name type="scientific">Deinococcus budaensis</name>
    <dbReference type="NCBI Taxonomy" id="1665626"/>
    <lineage>
        <taxon>Bacteria</taxon>
        <taxon>Thermotogati</taxon>
        <taxon>Deinococcota</taxon>
        <taxon>Deinococci</taxon>
        <taxon>Deinococcales</taxon>
        <taxon>Deinococcaceae</taxon>
        <taxon>Deinococcus</taxon>
    </lineage>
</organism>
<dbReference type="EMBL" id="JACHFN010000013">
    <property type="protein sequence ID" value="MBB5235548.1"/>
    <property type="molecule type" value="Genomic_DNA"/>
</dbReference>
<dbReference type="PROSITE" id="PS51898">
    <property type="entry name" value="TYR_RECOMBINASE"/>
    <property type="match status" value="1"/>
</dbReference>
<dbReference type="Pfam" id="PF00589">
    <property type="entry name" value="Phage_integrase"/>
    <property type="match status" value="1"/>
</dbReference>
<dbReference type="PANTHER" id="PTHR30349">
    <property type="entry name" value="PHAGE INTEGRASE-RELATED"/>
    <property type="match status" value="1"/>
</dbReference>
<dbReference type="PANTHER" id="PTHR30349:SF64">
    <property type="entry name" value="PROPHAGE INTEGRASE INTD-RELATED"/>
    <property type="match status" value="1"/>
</dbReference>
<evidence type="ECO:0000313" key="7">
    <source>
        <dbReference type="EMBL" id="MBB5235548.1"/>
    </source>
</evidence>
<dbReference type="PROSITE" id="PS51900">
    <property type="entry name" value="CB"/>
    <property type="match status" value="1"/>
</dbReference>
<comment type="similarity">
    <text evidence="1">Belongs to the 'phage' integrase family.</text>
</comment>
<sequence>MTIRRRVGEGTVHPVVLNDRVVSYRGLASYRDPVTGKQRRRSVSRKTRAEAERALAALLRTLPKAKPVRRRTATPPTLPPARESDSLHAFLLRWLAYKERDVRPSTYRNYVQALFPVLPTLGARPLAGLQVLEVEEMVQTLHRQNGPRGAGRSLHILRMALRQAVRWQLVPLNVAENVRKPKVVRQETLVWTPAQAARFLKVAQGHRLYPLFALALSTGMRRGELLALHWGNVDLEGREITVRHNLVKDAAGHYGIGQPKTDAGYRRILLAEDTVDLLKEHAQREQRGKRTPRPTDLVFTAASGNHVQGRHLDRTYRALMEEAGVPRLRFHDLRHTAASLLIRRGVPPKVVADRLGHADASFTLKVYTHLYDDQRAAGALSLADLLETGSEGQGSIPRPTSAADLSQVLEALKQLHQALGTFLETAPEWAATVVGAVDRACTPKADPNCLRKP</sequence>
<dbReference type="GO" id="GO:0015074">
    <property type="term" value="P:DNA integration"/>
    <property type="evidence" value="ECO:0007669"/>
    <property type="project" value="InterPro"/>
</dbReference>
<dbReference type="InterPro" id="IPR044068">
    <property type="entry name" value="CB"/>
</dbReference>
<protein>
    <submittedName>
        <fullName evidence="7">Integrase</fullName>
    </submittedName>
</protein>
<evidence type="ECO:0000256" key="4">
    <source>
        <dbReference type="PROSITE-ProRule" id="PRU01248"/>
    </source>
</evidence>
<proteinExistence type="inferred from homology"/>
<accession>A0A7W8LR53</accession>
<evidence type="ECO:0000256" key="3">
    <source>
        <dbReference type="ARBA" id="ARBA00023172"/>
    </source>
</evidence>
<dbReference type="RefSeq" id="WP_184030853.1">
    <property type="nucleotide sequence ID" value="NZ_JACHFN010000013.1"/>
</dbReference>
<evidence type="ECO:0000259" key="6">
    <source>
        <dbReference type="PROSITE" id="PS51900"/>
    </source>
</evidence>
<dbReference type="InterPro" id="IPR050090">
    <property type="entry name" value="Tyrosine_recombinase_XerCD"/>
</dbReference>
<evidence type="ECO:0000256" key="1">
    <source>
        <dbReference type="ARBA" id="ARBA00008857"/>
    </source>
</evidence>
<evidence type="ECO:0000256" key="2">
    <source>
        <dbReference type="ARBA" id="ARBA00023125"/>
    </source>
</evidence>
<dbReference type="InterPro" id="IPR013762">
    <property type="entry name" value="Integrase-like_cat_sf"/>
</dbReference>
<evidence type="ECO:0000259" key="5">
    <source>
        <dbReference type="PROSITE" id="PS51898"/>
    </source>
</evidence>
<gene>
    <name evidence="7" type="ORF">HNQ09_003005</name>
</gene>
<evidence type="ECO:0000313" key="8">
    <source>
        <dbReference type="Proteomes" id="UP000525389"/>
    </source>
</evidence>
<dbReference type="GO" id="GO:0006310">
    <property type="term" value="P:DNA recombination"/>
    <property type="evidence" value="ECO:0007669"/>
    <property type="project" value="UniProtKB-KW"/>
</dbReference>
<dbReference type="GO" id="GO:0003677">
    <property type="term" value="F:DNA binding"/>
    <property type="evidence" value="ECO:0007669"/>
    <property type="project" value="UniProtKB-UniRule"/>
</dbReference>
<reference evidence="7 8" key="1">
    <citation type="submission" date="2020-08" db="EMBL/GenBank/DDBJ databases">
        <title>Genomic Encyclopedia of Type Strains, Phase IV (KMG-IV): sequencing the most valuable type-strain genomes for metagenomic binning, comparative biology and taxonomic classification.</title>
        <authorList>
            <person name="Goeker M."/>
        </authorList>
    </citation>
    <scope>NUCLEOTIDE SEQUENCE [LARGE SCALE GENOMIC DNA]</scope>
    <source>
        <strain evidence="7 8">DSM 101791</strain>
    </source>
</reference>
<keyword evidence="2 4" id="KW-0238">DNA-binding</keyword>
<dbReference type="CDD" id="cd01189">
    <property type="entry name" value="INT_ICEBs1_C_like"/>
    <property type="match status" value="1"/>
</dbReference>
<dbReference type="Gene3D" id="1.10.150.130">
    <property type="match status" value="1"/>
</dbReference>
<keyword evidence="8" id="KW-1185">Reference proteome</keyword>
<name>A0A7W8LR53_9DEIO</name>
<comment type="caution">
    <text evidence="7">The sequence shown here is derived from an EMBL/GenBank/DDBJ whole genome shotgun (WGS) entry which is preliminary data.</text>
</comment>
<dbReference type="InterPro" id="IPR011010">
    <property type="entry name" value="DNA_brk_join_enz"/>
</dbReference>
<dbReference type="AlphaFoldDB" id="A0A7W8LR53"/>
<dbReference type="SUPFAM" id="SSF56349">
    <property type="entry name" value="DNA breaking-rejoining enzymes"/>
    <property type="match status" value="1"/>
</dbReference>
<keyword evidence="3" id="KW-0233">DNA recombination</keyword>
<feature type="domain" description="Tyr recombinase" evidence="5">
    <location>
        <begin position="186"/>
        <end position="381"/>
    </location>
</feature>
<feature type="domain" description="Core-binding (CB)" evidence="6">
    <location>
        <begin position="85"/>
        <end position="169"/>
    </location>
</feature>
<dbReference type="Gene3D" id="1.10.443.10">
    <property type="entry name" value="Intergrase catalytic core"/>
    <property type="match status" value="1"/>
</dbReference>
<dbReference type="Proteomes" id="UP000525389">
    <property type="component" value="Unassembled WGS sequence"/>
</dbReference>
<dbReference type="InterPro" id="IPR010998">
    <property type="entry name" value="Integrase_recombinase_N"/>
</dbReference>
<dbReference type="InterPro" id="IPR002104">
    <property type="entry name" value="Integrase_catalytic"/>
</dbReference>